<name>A0ABP0CKL5_9PEZI</name>
<evidence type="ECO:0000313" key="2">
    <source>
        <dbReference type="Proteomes" id="UP001642482"/>
    </source>
</evidence>
<dbReference type="Proteomes" id="UP001642482">
    <property type="component" value="Unassembled WGS sequence"/>
</dbReference>
<comment type="caution">
    <text evidence="1">The sequence shown here is derived from an EMBL/GenBank/DDBJ whole genome shotgun (WGS) entry which is preliminary data.</text>
</comment>
<dbReference type="EMBL" id="CAWUHD010000113">
    <property type="protein sequence ID" value="CAK7232648.1"/>
    <property type="molecule type" value="Genomic_DNA"/>
</dbReference>
<organism evidence="1 2">
    <name type="scientific">Sporothrix eucalyptigena</name>
    <dbReference type="NCBI Taxonomy" id="1812306"/>
    <lineage>
        <taxon>Eukaryota</taxon>
        <taxon>Fungi</taxon>
        <taxon>Dikarya</taxon>
        <taxon>Ascomycota</taxon>
        <taxon>Pezizomycotina</taxon>
        <taxon>Sordariomycetes</taxon>
        <taxon>Sordariomycetidae</taxon>
        <taxon>Ophiostomatales</taxon>
        <taxon>Ophiostomataceae</taxon>
        <taxon>Sporothrix</taxon>
    </lineage>
</organism>
<keyword evidence="2" id="KW-1185">Reference proteome</keyword>
<evidence type="ECO:0000313" key="1">
    <source>
        <dbReference type="EMBL" id="CAK7232648.1"/>
    </source>
</evidence>
<sequence>MFDSAADEIRELEEMEAMEEGTIQLVDDDEEEQPLTGLDYYHETYFRKFLLIVAFVGMYVVEEECLELFIMIFVVDRLIESHMRQRRDDHAARDRAERLVTEVIYGQEVATKDSHFDEKKAMLKDDCIDEKAIVEELKDN</sequence>
<reference evidence="1 2" key="1">
    <citation type="submission" date="2024-01" db="EMBL/GenBank/DDBJ databases">
        <authorList>
            <person name="Allen C."/>
            <person name="Tagirdzhanova G."/>
        </authorList>
    </citation>
    <scope>NUCLEOTIDE SEQUENCE [LARGE SCALE GENOMIC DNA]</scope>
</reference>
<gene>
    <name evidence="1" type="ORF">SEUCBS140593_008332</name>
</gene>
<proteinExistence type="predicted"/>
<protein>
    <submittedName>
        <fullName evidence="1">Uncharacterized protein</fullName>
    </submittedName>
</protein>
<accession>A0ABP0CKL5</accession>